<evidence type="ECO:0000256" key="1">
    <source>
        <dbReference type="ARBA" id="ARBA00005701"/>
    </source>
</evidence>
<comment type="caution">
    <text evidence="4">The sequence shown here is derived from an EMBL/GenBank/DDBJ whole genome shotgun (WGS) entry which is preliminary data.</text>
</comment>
<sequence length="118" mass="13328">MFRFIVGPSCLLRASVRFFSASSVVAKPLPEEKEVDGEEKKRAKAEPSERYLKFKEKLLSEVPLTSLPKTMPHPAHEKEPLKRWPNNTNPHTGEIGGPPGPEPTRYGDWESKGRVTDF</sequence>
<dbReference type="AlphaFoldDB" id="A0A484B476"/>
<protein>
    <recommendedName>
        <fullName evidence="2">Succinate dehydrogenase assembly factor 4, mitochondrial</fullName>
    </recommendedName>
</protein>
<dbReference type="OMA" id="KEPLKRW"/>
<gene>
    <name evidence="4" type="ORF">AWZ03_010963</name>
</gene>
<feature type="region of interest" description="Disordered" evidence="3">
    <location>
        <begin position="65"/>
        <end position="118"/>
    </location>
</feature>
<evidence type="ECO:0000313" key="4">
    <source>
        <dbReference type="EMBL" id="TDG42615.1"/>
    </source>
</evidence>
<keyword evidence="5" id="KW-1185">Reference proteome</keyword>
<evidence type="ECO:0000256" key="3">
    <source>
        <dbReference type="SAM" id="MobiDB-lite"/>
    </source>
</evidence>
<dbReference type="PANTHER" id="PTHR28524:SF3">
    <property type="entry name" value="SUCCINATE DEHYDROGENASE ASSEMBLY FACTOR 4, MITOCHONDRIAL"/>
    <property type="match status" value="1"/>
</dbReference>
<dbReference type="EMBL" id="LSRL02000213">
    <property type="protein sequence ID" value="TDG42615.1"/>
    <property type="molecule type" value="Genomic_DNA"/>
</dbReference>
<dbReference type="PANTHER" id="PTHR28524">
    <property type="entry name" value="SUCCINATE DEHYDROGENASE ASSEMBLY FACTOR 4, MITOCHONDRIAL"/>
    <property type="match status" value="1"/>
</dbReference>
<dbReference type="STRING" id="7232.A0A484B476"/>
<proteinExistence type="inferred from homology"/>
<dbReference type="InterPro" id="IPR012875">
    <property type="entry name" value="SDHF4"/>
</dbReference>
<dbReference type="GO" id="GO:0034553">
    <property type="term" value="P:mitochondrial respiratory chain complex II assembly"/>
    <property type="evidence" value="ECO:0007669"/>
    <property type="project" value="TreeGrafter"/>
</dbReference>
<dbReference type="OrthoDB" id="201362at2759"/>
<dbReference type="GO" id="GO:0005739">
    <property type="term" value="C:mitochondrion"/>
    <property type="evidence" value="ECO:0007669"/>
    <property type="project" value="TreeGrafter"/>
</dbReference>
<dbReference type="Pfam" id="PF07896">
    <property type="entry name" value="DUF1674"/>
    <property type="match status" value="1"/>
</dbReference>
<accession>A0A484B476</accession>
<name>A0A484B476_DRONA</name>
<dbReference type="Proteomes" id="UP000295192">
    <property type="component" value="Unassembled WGS sequence"/>
</dbReference>
<feature type="compositionally biased region" description="Basic and acidic residues" evidence="3">
    <location>
        <begin position="105"/>
        <end position="118"/>
    </location>
</feature>
<evidence type="ECO:0000256" key="2">
    <source>
        <dbReference type="ARBA" id="ARBA00022170"/>
    </source>
</evidence>
<reference evidence="4 5" key="1">
    <citation type="journal article" date="2019" name="J. Hered.">
        <title>An Improved Genome Assembly for Drosophila navojoa, the Basal Species in the mojavensis Cluster.</title>
        <authorList>
            <person name="Vanderlinde T."/>
            <person name="Dupim E.G."/>
            <person name="Nazario-Yepiz N.O."/>
            <person name="Carvalho A.B."/>
        </authorList>
    </citation>
    <scope>NUCLEOTIDE SEQUENCE [LARGE SCALE GENOMIC DNA]</scope>
    <source>
        <strain evidence="4">Navoj_Jal97</strain>
        <tissue evidence="4">Whole organism</tissue>
    </source>
</reference>
<evidence type="ECO:0000313" key="5">
    <source>
        <dbReference type="Proteomes" id="UP000295192"/>
    </source>
</evidence>
<organism evidence="4 5">
    <name type="scientific">Drosophila navojoa</name>
    <name type="common">Fruit fly</name>
    <dbReference type="NCBI Taxonomy" id="7232"/>
    <lineage>
        <taxon>Eukaryota</taxon>
        <taxon>Metazoa</taxon>
        <taxon>Ecdysozoa</taxon>
        <taxon>Arthropoda</taxon>
        <taxon>Hexapoda</taxon>
        <taxon>Insecta</taxon>
        <taxon>Pterygota</taxon>
        <taxon>Neoptera</taxon>
        <taxon>Endopterygota</taxon>
        <taxon>Diptera</taxon>
        <taxon>Brachycera</taxon>
        <taxon>Muscomorpha</taxon>
        <taxon>Ephydroidea</taxon>
        <taxon>Drosophilidae</taxon>
        <taxon>Drosophila</taxon>
    </lineage>
</organism>
<comment type="similarity">
    <text evidence="1">Belongs to the SDHAF4 family.</text>
</comment>